<dbReference type="EMBL" id="QNBC01000087">
    <property type="protein sequence ID" value="RKX65491.1"/>
    <property type="molecule type" value="Genomic_DNA"/>
</dbReference>
<feature type="transmembrane region" description="Helical" evidence="1">
    <location>
        <begin position="29"/>
        <end position="50"/>
    </location>
</feature>
<dbReference type="Proteomes" id="UP000282321">
    <property type="component" value="Unassembled WGS sequence"/>
</dbReference>
<comment type="caution">
    <text evidence="2">The sequence shown here is derived from an EMBL/GenBank/DDBJ whole genome shotgun (WGS) entry which is preliminary data.</text>
</comment>
<feature type="transmembrane region" description="Helical" evidence="1">
    <location>
        <begin position="115"/>
        <end position="136"/>
    </location>
</feature>
<evidence type="ECO:0008006" key="4">
    <source>
        <dbReference type="Google" id="ProtNLM"/>
    </source>
</evidence>
<accession>A0A660S6J0</accession>
<feature type="transmembrane region" description="Helical" evidence="1">
    <location>
        <begin position="6"/>
        <end position="22"/>
    </location>
</feature>
<keyword evidence="1" id="KW-0472">Membrane</keyword>
<sequence>MYTIFLAGIINIILSAIVLVSDSKNRKNISLSVFFLNLSLWDIFLFYKLYYGNDPYLHLLYATVSLLPVTSYYFLYSYIKKTEGFNILKYTIITFSSIFFILSLMRIMLNYLYHNILVLYLLFSFIAMDIFLLVEFRRETKPYVKIRLKYIFTALTILLILGSTDFMTFINFLRPVMLGNIGTIIFVFMMAYIFIQKNILPIDYLLIKAFIYLLLVLLSGLAGYFVIYGWRSFSYVLYV</sequence>
<feature type="transmembrane region" description="Helical" evidence="1">
    <location>
        <begin position="87"/>
        <end position="109"/>
    </location>
</feature>
<name>A0A660S6J0_UNCT6</name>
<gene>
    <name evidence="2" type="ORF">DRP44_06195</name>
</gene>
<organism evidence="2 3">
    <name type="scientific">candidate division TA06 bacterium</name>
    <dbReference type="NCBI Taxonomy" id="2250710"/>
    <lineage>
        <taxon>Bacteria</taxon>
        <taxon>Bacteria division TA06</taxon>
    </lineage>
</organism>
<feature type="transmembrane region" description="Helical" evidence="1">
    <location>
        <begin position="56"/>
        <end position="75"/>
    </location>
</feature>
<feature type="non-terminal residue" evidence="2">
    <location>
        <position position="239"/>
    </location>
</feature>
<proteinExistence type="predicted"/>
<dbReference type="AlphaFoldDB" id="A0A660S6J0"/>
<evidence type="ECO:0000313" key="3">
    <source>
        <dbReference type="Proteomes" id="UP000282321"/>
    </source>
</evidence>
<reference evidence="2 3" key="1">
    <citation type="submission" date="2018-06" db="EMBL/GenBank/DDBJ databases">
        <title>Extensive metabolic versatility and redundancy in microbially diverse, dynamic hydrothermal sediments.</title>
        <authorList>
            <person name="Dombrowski N."/>
            <person name="Teske A."/>
            <person name="Baker B.J."/>
        </authorList>
    </citation>
    <scope>NUCLEOTIDE SEQUENCE [LARGE SCALE GENOMIC DNA]</scope>
    <source>
        <strain evidence="2">B35_G9</strain>
    </source>
</reference>
<keyword evidence="1" id="KW-1133">Transmembrane helix</keyword>
<feature type="transmembrane region" description="Helical" evidence="1">
    <location>
        <begin position="176"/>
        <end position="195"/>
    </location>
</feature>
<evidence type="ECO:0000313" key="2">
    <source>
        <dbReference type="EMBL" id="RKX65491.1"/>
    </source>
</evidence>
<protein>
    <recommendedName>
        <fullName evidence="4">Histidine kinase N-terminal 7TM region domain-containing protein</fullName>
    </recommendedName>
</protein>
<feature type="transmembrane region" description="Helical" evidence="1">
    <location>
        <begin position="148"/>
        <end position="170"/>
    </location>
</feature>
<feature type="transmembrane region" description="Helical" evidence="1">
    <location>
        <begin position="207"/>
        <end position="230"/>
    </location>
</feature>
<keyword evidence="1" id="KW-0812">Transmembrane</keyword>
<evidence type="ECO:0000256" key="1">
    <source>
        <dbReference type="SAM" id="Phobius"/>
    </source>
</evidence>